<proteinExistence type="predicted"/>
<keyword evidence="2" id="KW-1185">Reference proteome</keyword>
<evidence type="ECO:0000313" key="1">
    <source>
        <dbReference type="EMBL" id="MFJ3045170.1"/>
    </source>
</evidence>
<protein>
    <submittedName>
        <fullName evidence="1">Glutaredoxin family protein</fullName>
    </submittedName>
</protein>
<evidence type="ECO:0000313" key="2">
    <source>
        <dbReference type="Proteomes" id="UP001617427"/>
    </source>
</evidence>
<dbReference type="RefSeq" id="WP_402698597.1">
    <property type="nucleotide sequence ID" value="NZ_JBIUZV010000002.1"/>
</dbReference>
<organism evidence="1 2">
    <name type="scientific">Herbaspirillum chlorophenolicum</name>
    <dbReference type="NCBI Taxonomy" id="211589"/>
    <lineage>
        <taxon>Bacteria</taxon>
        <taxon>Pseudomonadati</taxon>
        <taxon>Pseudomonadota</taxon>
        <taxon>Betaproteobacteria</taxon>
        <taxon>Burkholderiales</taxon>
        <taxon>Oxalobacteraceae</taxon>
        <taxon>Herbaspirillum</taxon>
    </lineage>
</organism>
<reference evidence="1 2" key="1">
    <citation type="submission" date="2024-10" db="EMBL/GenBank/DDBJ databases">
        <title>The Natural Products Discovery Center: Release of the First 8490 Sequenced Strains for Exploring Actinobacteria Biosynthetic Diversity.</title>
        <authorList>
            <person name="Kalkreuter E."/>
            <person name="Kautsar S.A."/>
            <person name="Yang D."/>
            <person name="Bader C.D."/>
            <person name="Teijaro C.N."/>
            <person name="Fluegel L."/>
            <person name="Davis C.M."/>
            <person name="Simpson J.R."/>
            <person name="Lauterbach L."/>
            <person name="Steele A.D."/>
            <person name="Gui C."/>
            <person name="Meng S."/>
            <person name="Li G."/>
            <person name="Viehrig K."/>
            <person name="Ye F."/>
            <person name="Su P."/>
            <person name="Kiefer A.F."/>
            <person name="Nichols A."/>
            <person name="Cepeda A.J."/>
            <person name="Yan W."/>
            <person name="Fan B."/>
            <person name="Jiang Y."/>
            <person name="Adhikari A."/>
            <person name="Zheng C.-J."/>
            <person name="Schuster L."/>
            <person name="Cowan T.M."/>
            <person name="Smanski M.J."/>
            <person name="Chevrette M.G."/>
            <person name="De Carvalho L.P.S."/>
            <person name="Shen B."/>
        </authorList>
    </citation>
    <scope>NUCLEOTIDE SEQUENCE [LARGE SCALE GENOMIC DNA]</scope>
    <source>
        <strain evidence="1 2">NPDC087045</strain>
    </source>
</reference>
<dbReference type="Pfam" id="PF05768">
    <property type="entry name" value="Glrx-like"/>
    <property type="match status" value="1"/>
</dbReference>
<gene>
    <name evidence="1" type="ORF">ACIPEN_05005</name>
</gene>
<dbReference type="InterPro" id="IPR008554">
    <property type="entry name" value="Glutaredoxin-like"/>
</dbReference>
<dbReference type="SUPFAM" id="SSF52833">
    <property type="entry name" value="Thioredoxin-like"/>
    <property type="match status" value="1"/>
</dbReference>
<dbReference type="Proteomes" id="UP001617427">
    <property type="component" value="Unassembled WGS sequence"/>
</dbReference>
<dbReference type="Gene3D" id="3.40.30.10">
    <property type="entry name" value="Glutaredoxin"/>
    <property type="match status" value="1"/>
</dbReference>
<accession>A0ABW8EUT2</accession>
<sequence length="95" mass="10706">MADTLRFVIYSRSYCHLCDDLRQALLARLDGRAADIEMVDVDADPALVERYDELVPVLMAQQRDGEWLQLCHYFLDESGLQVFIDGVDGQGAGAR</sequence>
<name>A0ABW8EUT2_9BURK</name>
<dbReference type="EMBL" id="JBIUZV010000002">
    <property type="protein sequence ID" value="MFJ3045170.1"/>
    <property type="molecule type" value="Genomic_DNA"/>
</dbReference>
<dbReference type="InterPro" id="IPR036249">
    <property type="entry name" value="Thioredoxin-like_sf"/>
</dbReference>
<comment type="caution">
    <text evidence="1">The sequence shown here is derived from an EMBL/GenBank/DDBJ whole genome shotgun (WGS) entry which is preliminary data.</text>
</comment>